<dbReference type="RefSeq" id="WP_156362643.1">
    <property type="nucleotide sequence ID" value="NZ_KK088543.1"/>
</dbReference>
<dbReference type="EMBL" id="AOSK01000030">
    <property type="protein sequence ID" value="EYD77396.1"/>
    <property type="molecule type" value="Genomic_DNA"/>
</dbReference>
<dbReference type="AlphaFoldDB" id="A0A017HSP0"/>
<dbReference type="Pfam" id="PF13683">
    <property type="entry name" value="rve_3"/>
    <property type="match status" value="1"/>
</dbReference>
<organism evidence="2 3">
    <name type="scientific">Rubellimicrobium mesophilum DSM 19309</name>
    <dbReference type="NCBI Taxonomy" id="442562"/>
    <lineage>
        <taxon>Bacteria</taxon>
        <taxon>Pseudomonadati</taxon>
        <taxon>Pseudomonadota</taxon>
        <taxon>Alphaproteobacteria</taxon>
        <taxon>Rhodobacterales</taxon>
        <taxon>Roseobacteraceae</taxon>
        <taxon>Rubellimicrobium</taxon>
    </lineage>
</organism>
<keyword evidence="3" id="KW-1185">Reference proteome</keyword>
<evidence type="ECO:0000313" key="2">
    <source>
        <dbReference type="EMBL" id="EYD77396.1"/>
    </source>
</evidence>
<comment type="caution">
    <text evidence="2">The sequence shown here is derived from an EMBL/GenBank/DDBJ whole genome shotgun (WGS) entry which is preliminary data.</text>
</comment>
<dbReference type="GO" id="GO:0015074">
    <property type="term" value="P:DNA integration"/>
    <property type="evidence" value="ECO:0007669"/>
    <property type="project" value="InterPro"/>
</dbReference>
<sequence length="47" mass="5465">METLKVEAVYLAEYETYEDVAADLPRFIDKVYNTRRLHSALGYLSPI</sequence>
<proteinExistence type="predicted"/>
<dbReference type="Proteomes" id="UP000019666">
    <property type="component" value="Unassembled WGS sequence"/>
</dbReference>
<dbReference type="HOGENOM" id="CLU_027402_41_5_5"/>
<evidence type="ECO:0000259" key="1">
    <source>
        <dbReference type="Pfam" id="PF13683"/>
    </source>
</evidence>
<dbReference type="STRING" id="442562.Rumeso_01103"/>
<protein>
    <submittedName>
        <fullName evidence="2">Putative transposase</fullName>
    </submittedName>
</protein>
<accession>A0A017HSP0</accession>
<name>A0A017HSP0_9RHOB</name>
<evidence type="ECO:0000313" key="3">
    <source>
        <dbReference type="Proteomes" id="UP000019666"/>
    </source>
</evidence>
<dbReference type="InterPro" id="IPR001584">
    <property type="entry name" value="Integrase_cat-core"/>
</dbReference>
<reference evidence="2 3" key="1">
    <citation type="submission" date="2013-02" db="EMBL/GenBank/DDBJ databases">
        <authorList>
            <person name="Fiebig A."/>
            <person name="Goeker M."/>
            <person name="Klenk H.-P.P."/>
        </authorList>
    </citation>
    <scope>NUCLEOTIDE SEQUENCE [LARGE SCALE GENOMIC DNA]</scope>
    <source>
        <strain evidence="2 3">DSM 19309</strain>
    </source>
</reference>
<feature type="domain" description="Integrase catalytic" evidence="1">
    <location>
        <begin position="2"/>
        <end position="46"/>
    </location>
</feature>
<dbReference type="OrthoDB" id="9803878at2"/>
<gene>
    <name evidence="2" type="ORF">Rumeso_01103</name>
</gene>